<sequence length="185" mass="20586">EEPLVLTDVQGNEILDSEGTRGSIYWKQNSRKVFAVLESDFHEFTHSNKRRRISRKEDADIQGLQDAIERIDEVVLAAQDLKGVASSIKELAQLANTKTTVLMTESQATQIKDAFTCLVCKGPMNEPMFAVCCNSLIGCTICVENWMNSSTHCLKCRAEDHRSNTHKVNGLCGVLSVLKEVIKAE</sequence>
<dbReference type="Gene3D" id="3.30.40.10">
    <property type="entry name" value="Zinc/RING finger domain, C3HC4 (zinc finger)"/>
    <property type="match status" value="1"/>
</dbReference>
<dbReference type="SUPFAM" id="SSF57850">
    <property type="entry name" value="RING/U-box"/>
    <property type="match status" value="1"/>
</dbReference>
<name>A0ABR1A7H4_HUSHU</name>
<proteinExistence type="predicted"/>
<accession>A0ABR1A7H4</accession>
<keyword evidence="2" id="KW-1185">Reference proteome</keyword>
<evidence type="ECO:0000313" key="2">
    <source>
        <dbReference type="Proteomes" id="UP001369086"/>
    </source>
</evidence>
<reference evidence="1 2" key="1">
    <citation type="submission" date="2021-05" db="EMBL/GenBank/DDBJ databases">
        <authorList>
            <person name="Zahm M."/>
            <person name="Klopp C."/>
            <person name="Cabau C."/>
            <person name="Kuhl H."/>
            <person name="Suciu R."/>
            <person name="Ciorpac M."/>
            <person name="Holostenco D."/>
            <person name="Gessner J."/>
            <person name="Wuertz S."/>
            <person name="Hohne C."/>
            <person name="Stock M."/>
            <person name="Gislard M."/>
            <person name="Lluch J."/>
            <person name="Milhes M."/>
            <person name="Lampietro C."/>
            <person name="Lopez Roques C."/>
            <person name="Donnadieu C."/>
            <person name="Du K."/>
            <person name="Schartl M."/>
            <person name="Guiguen Y."/>
        </authorList>
    </citation>
    <scope>NUCLEOTIDE SEQUENCE [LARGE SCALE GENOMIC DNA]</scope>
    <source>
        <strain evidence="1">Hh-F2</strain>
        <tissue evidence="1">Blood</tissue>
    </source>
</reference>
<gene>
    <name evidence="1" type="ORF">HHUSO_G2509</name>
</gene>
<comment type="caution">
    <text evidence="1">The sequence shown here is derived from an EMBL/GenBank/DDBJ whole genome shotgun (WGS) entry which is preliminary data.</text>
</comment>
<protein>
    <recommendedName>
        <fullName evidence="3">RING-type domain-containing protein</fullName>
    </recommendedName>
</protein>
<dbReference type="EMBL" id="JAHFZB010000002">
    <property type="protein sequence ID" value="KAK6493041.1"/>
    <property type="molecule type" value="Genomic_DNA"/>
</dbReference>
<dbReference type="Proteomes" id="UP001369086">
    <property type="component" value="Unassembled WGS sequence"/>
</dbReference>
<feature type="non-terminal residue" evidence="1">
    <location>
        <position position="1"/>
    </location>
</feature>
<evidence type="ECO:0008006" key="3">
    <source>
        <dbReference type="Google" id="ProtNLM"/>
    </source>
</evidence>
<organism evidence="1 2">
    <name type="scientific">Huso huso</name>
    <name type="common">Beluga</name>
    <name type="synonym">Acipenser huso</name>
    <dbReference type="NCBI Taxonomy" id="61971"/>
    <lineage>
        <taxon>Eukaryota</taxon>
        <taxon>Metazoa</taxon>
        <taxon>Chordata</taxon>
        <taxon>Craniata</taxon>
        <taxon>Vertebrata</taxon>
        <taxon>Euteleostomi</taxon>
        <taxon>Actinopterygii</taxon>
        <taxon>Chondrostei</taxon>
        <taxon>Acipenseriformes</taxon>
        <taxon>Acipenseridae</taxon>
        <taxon>Huso</taxon>
    </lineage>
</organism>
<dbReference type="InterPro" id="IPR013083">
    <property type="entry name" value="Znf_RING/FYVE/PHD"/>
</dbReference>
<evidence type="ECO:0000313" key="1">
    <source>
        <dbReference type="EMBL" id="KAK6493041.1"/>
    </source>
</evidence>